<organism evidence="2 3">
    <name type="scientific">Apolygus lucorum</name>
    <name type="common">Small green plant bug</name>
    <name type="synonym">Lygocoris lucorum</name>
    <dbReference type="NCBI Taxonomy" id="248454"/>
    <lineage>
        <taxon>Eukaryota</taxon>
        <taxon>Metazoa</taxon>
        <taxon>Ecdysozoa</taxon>
        <taxon>Arthropoda</taxon>
        <taxon>Hexapoda</taxon>
        <taxon>Insecta</taxon>
        <taxon>Pterygota</taxon>
        <taxon>Neoptera</taxon>
        <taxon>Paraneoptera</taxon>
        <taxon>Hemiptera</taxon>
        <taxon>Heteroptera</taxon>
        <taxon>Panheteroptera</taxon>
        <taxon>Cimicomorpha</taxon>
        <taxon>Miridae</taxon>
        <taxon>Mirini</taxon>
        <taxon>Apolygus</taxon>
    </lineage>
</organism>
<evidence type="ECO:0000313" key="2">
    <source>
        <dbReference type="EMBL" id="KAF6216943.1"/>
    </source>
</evidence>
<sequence length="204" mass="22983">MGSKDQGEAGQLNSAKLDQILTKLEKLDVLEMKIDDVSTSLKDDVKKIESKLDAQGARVIQLERQVRKRNLILMGMSERSQGVEDDLSGVVDLIQNGMRISCSPDDIEDLYRLGKPTVGKNRPICFELKTLALKRQILAARALLSGSNMTIKEDLPPEERERRRLFWEAKRTTQNLNPLGQRKRPPSSPIDKQPGKKNSQPPKN</sequence>
<evidence type="ECO:0000256" key="1">
    <source>
        <dbReference type="SAM" id="MobiDB-lite"/>
    </source>
</evidence>
<gene>
    <name evidence="2" type="ORF">GE061_001294</name>
</gene>
<accession>A0A8S9Y6Y0</accession>
<keyword evidence="3" id="KW-1185">Reference proteome</keyword>
<evidence type="ECO:0000313" key="3">
    <source>
        <dbReference type="Proteomes" id="UP000466442"/>
    </source>
</evidence>
<proteinExistence type="predicted"/>
<name>A0A8S9Y6Y0_APOLU</name>
<feature type="region of interest" description="Disordered" evidence="1">
    <location>
        <begin position="170"/>
        <end position="204"/>
    </location>
</feature>
<protein>
    <submittedName>
        <fullName evidence="2">Uncharacterized protein</fullName>
    </submittedName>
</protein>
<dbReference type="EMBL" id="WIXP02000001">
    <property type="protein sequence ID" value="KAF6216943.1"/>
    <property type="molecule type" value="Genomic_DNA"/>
</dbReference>
<comment type="caution">
    <text evidence="2">The sequence shown here is derived from an EMBL/GenBank/DDBJ whole genome shotgun (WGS) entry which is preliminary data.</text>
</comment>
<dbReference type="Proteomes" id="UP000466442">
    <property type="component" value="Linkage Group LG1"/>
</dbReference>
<dbReference type="AlphaFoldDB" id="A0A8S9Y6Y0"/>
<reference evidence="2" key="1">
    <citation type="journal article" date="2021" name="Mol. Ecol. Resour.">
        <title>Apolygus lucorum genome provides insights into omnivorousness and mesophyll feeding.</title>
        <authorList>
            <person name="Liu Y."/>
            <person name="Liu H."/>
            <person name="Wang H."/>
            <person name="Huang T."/>
            <person name="Liu B."/>
            <person name="Yang B."/>
            <person name="Yin L."/>
            <person name="Li B."/>
            <person name="Zhang Y."/>
            <person name="Zhang S."/>
            <person name="Jiang F."/>
            <person name="Zhang X."/>
            <person name="Ren Y."/>
            <person name="Wang B."/>
            <person name="Wang S."/>
            <person name="Lu Y."/>
            <person name="Wu K."/>
            <person name="Fan W."/>
            <person name="Wang G."/>
        </authorList>
    </citation>
    <scope>NUCLEOTIDE SEQUENCE</scope>
    <source>
        <strain evidence="2">12Hb</strain>
    </source>
</reference>
<dbReference type="OrthoDB" id="6629429at2759"/>